<sequence>MLIVINKQIFGFVKIIVFYKNCIGEIQKIL</sequence>
<evidence type="ECO:0000313" key="1">
    <source>
        <dbReference type="EMBL" id="DAE18179.1"/>
    </source>
</evidence>
<dbReference type="EMBL" id="BK015652">
    <property type="protein sequence ID" value="DAE18179.1"/>
    <property type="molecule type" value="Genomic_DNA"/>
</dbReference>
<name>A0A8S5QH32_9CAUD</name>
<protein>
    <submittedName>
        <fullName evidence="1">Uncharacterized protein</fullName>
    </submittedName>
</protein>
<reference evidence="1" key="1">
    <citation type="journal article" date="2021" name="Proc. Natl. Acad. Sci. U.S.A.">
        <title>A Catalog of Tens of Thousands of Viruses from Human Metagenomes Reveals Hidden Associations with Chronic Diseases.</title>
        <authorList>
            <person name="Tisza M.J."/>
            <person name="Buck C.B."/>
        </authorList>
    </citation>
    <scope>NUCLEOTIDE SEQUENCE</scope>
    <source>
        <strain evidence="1">CtdNl2</strain>
    </source>
</reference>
<accession>A0A8S5QH32</accession>
<organism evidence="1">
    <name type="scientific">Myoviridae sp. ctdNl2</name>
    <dbReference type="NCBI Taxonomy" id="2825140"/>
    <lineage>
        <taxon>Viruses</taxon>
        <taxon>Duplodnaviria</taxon>
        <taxon>Heunggongvirae</taxon>
        <taxon>Uroviricota</taxon>
        <taxon>Caudoviricetes</taxon>
    </lineage>
</organism>
<proteinExistence type="predicted"/>